<dbReference type="InterPro" id="IPR050250">
    <property type="entry name" value="Macrolide_Exporter_MacB"/>
</dbReference>
<name>A0ABP4N8H1_9MICO</name>
<evidence type="ECO:0000256" key="2">
    <source>
        <dbReference type="ARBA" id="ARBA00022475"/>
    </source>
</evidence>
<evidence type="ECO:0000313" key="10">
    <source>
        <dbReference type="EMBL" id="GAA1557612.1"/>
    </source>
</evidence>
<feature type="transmembrane region" description="Helical" evidence="7">
    <location>
        <begin position="26"/>
        <end position="47"/>
    </location>
</feature>
<comment type="subcellular location">
    <subcellularLocation>
        <location evidence="1">Cell membrane</location>
        <topology evidence="1">Multi-pass membrane protein</topology>
    </subcellularLocation>
</comment>
<feature type="transmembrane region" description="Helical" evidence="7">
    <location>
        <begin position="317"/>
        <end position="348"/>
    </location>
</feature>
<dbReference type="PANTHER" id="PTHR30572">
    <property type="entry name" value="MEMBRANE COMPONENT OF TRANSPORTER-RELATED"/>
    <property type="match status" value="1"/>
</dbReference>
<dbReference type="Pfam" id="PF02687">
    <property type="entry name" value="FtsX"/>
    <property type="match status" value="1"/>
</dbReference>
<protein>
    <submittedName>
        <fullName evidence="10">ABC transporter permease</fullName>
    </submittedName>
</protein>
<organism evidence="10 11">
    <name type="scientific">Brevibacterium picturae</name>
    <dbReference type="NCBI Taxonomy" id="260553"/>
    <lineage>
        <taxon>Bacteria</taxon>
        <taxon>Bacillati</taxon>
        <taxon>Actinomycetota</taxon>
        <taxon>Actinomycetes</taxon>
        <taxon>Micrococcales</taxon>
        <taxon>Brevibacteriaceae</taxon>
        <taxon>Brevibacterium</taxon>
    </lineage>
</organism>
<evidence type="ECO:0000259" key="9">
    <source>
        <dbReference type="Pfam" id="PF12704"/>
    </source>
</evidence>
<comment type="similarity">
    <text evidence="6">Belongs to the ABC-4 integral membrane protein family.</text>
</comment>
<accession>A0ABP4N8H1</accession>
<keyword evidence="2" id="KW-1003">Cell membrane</keyword>
<evidence type="ECO:0000256" key="1">
    <source>
        <dbReference type="ARBA" id="ARBA00004651"/>
    </source>
</evidence>
<evidence type="ECO:0000259" key="8">
    <source>
        <dbReference type="Pfam" id="PF02687"/>
    </source>
</evidence>
<evidence type="ECO:0000313" key="11">
    <source>
        <dbReference type="Proteomes" id="UP001501791"/>
    </source>
</evidence>
<feature type="transmembrane region" description="Helical" evidence="7">
    <location>
        <begin position="272"/>
        <end position="296"/>
    </location>
</feature>
<evidence type="ECO:0000256" key="6">
    <source>
        <dbReference type="ARBA" id="ARBA00038076"/>
    </source>
</evidence>
<sequence length="395" mass="39905">MSRRLSLPDLARTAWLGVASRPQRTILAALGIALGIASLVALTGAAASNRAQLLAELDAMGADLAIVTPGTGPDQQPVPLPDTAPETVARQDGVARVGVFETAPEGVAVYRTEFVPDTETNGLSVAVARPDVLTAIEATLADGRWFDSGTRALPVAVLGSVAAERLGIDRAGDRVLIGGEWYGVLGILDSAGLATGIDTAVILGDQWVRDHYNSDTIGDISAIYVRAEPGQVDQVRDLLAAAAAPGSPYVSVSKLSDLAGARATTDDSLTTLGLALGGIALLVGGVGIANTMVVAVMERRGEIGLRRSLGARPGQIASQFVIEAAILSLLGGLAGLALGAAAAAVLATLSAQPIVIPAEILAAGPIVSVIVGALAGLQPAARAARLSPTTALRSI</sequence>
<dbReference type="PANTHER" id="PTHR30572:SF4">
    <property type="entry name" value="ABC TRANSPORTER PERMEASE YTRF"/>
    <property type="match status" value="1"/>
</dbReference>
<reference evidence="11" key="1">
    <citation type="journal article" date="2019" name="Int. J. Syst. Evol. Microbiol.">
        <title>The Global Catalogue of Microorganisms (GCM) 10K type strain sequencing project: providing services to taxonomists for standard genome sequencing and annotation.</title>
        <authorList>
            <consortium name="The Broad Institute Genomics Platform"/>
            <consortium name="The Broad Institute Genome Sequencing Center for Infectious Disease"/>
            <person name="Wu L."/>
            <person name="Ma J."/>
        </authorList>
    </citation>
    <scope>NUCLEOTIDE SEQUENCE [LARGE SCALE GENOMIC DNA]</scope>
    <source>
        <strain evidence="11">JCM 13319</strain>
    </source>
</reference>
<keyword evidence="4 7" id="KW-1133">Transmembrane helix</keyword>
<feature type="transmembrane region" description="Helical" evidence="7">
    <location>
        <begin position="354"/>
        <end position="377"/>
    </location>
</feature>
<keyword evidence="3 7" id="KW-0812">Transmembrane</keyword>
<feature type="domain" description="ABC3 transporter permease C-terminal" evidence="8">
    <location>
        <begin position="276"/>
        <end position="388"/>
    </location>
</feature>
<gene>
    <name evidence="10" type="ORF">GCM10009691_34680</name>
</gene>
<evidence type="ECO:0000256" key="3">
    <source>
        <dbReference type="ARBA" id="ARBA00022692"/>
    </source>
</evidence>
<dbReference type="RefSeq" id="WP_346036998.1">
    <property type="nucleotide sequence ID" value="NZ_BAAALY010000016.1"/>
</dbReference>
<proteinExistence type="inferred from homology"/>
<dbReference type="Pfam" id="PF12704">
    <property type="entry name" value="MacB_PCD"/>
    <property type="match status" value="1"/>
</dbReference>
<evidence type="ECO:0000256" key="5">
    <source>
        <dbReference type="ARBA" id="ARBA00023136"/>
    </source>
</evidence>
<dbReference type="InterPro" id="IPR003838">
    <property type="entry name" value="ABC3_permease_C"/>
</dbReference>
<evidence type="ECO:0000256" key="7">
    <source>
        <dbReference type="SAM" id="Phobius"/>
    </source>
</evidence>
<dbReference type="InterPro" id="IPR025857">
    <property type="entry name" value="MacB_PCD"/>
</dbReference>
<dbReference type="EMBL" id="BAAALY010000016">
    <property type="protein sequence ID" value="GAA1557612.1"/>
    <property type="molecule type" value="Genomic_DNA"/>
</dbReference>
<dbReference type="Proteomes" id="UP001501791">
    <property type="component" value="Unassembled WGS sequence"/>
</dbReference>
<feature type="domain" description="MacB-like periplasmic core" evidence="9">
    <location>
        <begin position="25"/>
        <end position="240"/>
    </location>
</feature>
<keyword evidence="11" id="KW-1185">Reference proteome</keyword>
<comment type="caution">
    <text evidence="10">The sequence shown here is derived from an EMBL/GenBank/DDBJ whole genome shotgun (WGS) entry which is preliminary data.</text>
</comment>
<evidence type="ECO:0000256" key="4">
    <source>
        <dbReference type="ARBA" id="ARBA00022989"/>
    </source>
</evidence>
<keyword evidence="5 7" id="KW-0472">Membrane</keyword>